<reference evidence="1 2" key="1">
    <citation type="journal article" date="2020" name="Fungal Divers.">
        <title>Resolving the Mortierellaceae phylogeny through synthesis of multi-gene phylogenetics and phylogenomics.</title>
        <authorList>
            <person name="Vandepol N."/>
            <person name="Liber J."/>
            <person name="Desiro A."/>
            <person name="Na H."/>
            <person name="Kennedy M."/>
            <person name="Barry K."/>
            <person name="Grigoriev I.V."/>
            <person name="Miller A.N."/>
            <person name="O'Donnell K."/>
            <person name="Stajich J.E."/>
            <person name="Bonito G."/>
        </authorList>
    </citation>
    <scope>NUCLEOTIDE SEQUENCE [LARGE SCALE GENOMIC DNA]</scope>
    <source>
        <strain evidence="1 2">AD045</strain>
    </source>
</reference>
<name>A0ABQ7KFK8_9FUNG</name>
<organism evidence="1 2">
    <name type="scientific">Linnemannia gamsii</name>
    <dbReference type="NCBI Taxonomy" id="64522"/>
    <lineage>
        <taxon>Eukaryota</taxon>
        <taxon>Fungi</taxon>
        <taxon>Fungi incertae sedis</taxon>
        <taxon>Mucoromycota</taxon>
        <taxon>Mortierellomycotina</taxon>
        <taxon>Mortierellomycetes</taxon>
        <taxon>Mortierellales</taxon>
        <taxon>Mortierellaceae</taxon>
        <taxon>Linnemannia</taxon>
    </lineage>
</organism>
<accession>A0ABQ7KFK8</accession>
<protein>
    <submittedName>
        <fullName evidence="1">Uncharacterized protein</fullName>
    </submittedName>
</protein>
<evidence type="ECO:0000313" key="2">
    <source>
        <dbReference type="Proteomes" id="UP001194696"/>
    </source>
</evidence>
<dbReference type="EMBL" id="JAAAIM010000037">
    <property type="protein sequence ID" value="KAG0297210.1"/>
    <property type="molecule type" value="Genomic_DNA"/>
</dbReference>
<dbReference type="Proteomes" id="UP001194696">
    <property type="component" value="Unassembled WGS sequence"/>
</dbReference>
<comment type="caution">
    <text evidence="1">The sequence shown here is derived from an EMBL/GenBank/DDBJ whole genome shotgun (WGS) entry which is preliminary data.</text>
</comment>
<keyword evidence="2" id="KW-1185">Reference proteome</keyword>
<proteinExistence type="predicted"/>
<evidence type="ECO:0000313" key="1">
    <source>
        <dbReference type="EMBL" id="KAG0297210.1"/>
    </source>
</evidence>
<sequence length="111" mass="12930">MFTVSYRSDTRQDLPPSETYPRRAISPAAELLVNIFMFVDDENISNTIIYVCHQCLLLNKHLIFCEMQWDCRKVPLELERVKAHLARSIRLLVNLSNQGGRYQGQHVLLRA</sequence>
<gene>
    <name evidence="1" type="ORF">BGZ96_007268</name>
</gene>